<keyword evidence="3" id="KW-1185">Reference proteome</keyword>
<evidence type="ECO:0000313" key="2">
    <source>
        <dbReference type="EMBL" id="RQM10353.1"/>
    </source>
</evidence>
<evidence type="ECO:0000313" key="3">
    <source>
        <dbReference type="Proteomes" id="UP000282087"/>
    </source>
</evidence>
<dbReference type="Proteomes" id="UP000286097">
    <property type="component" value="Unassembled WGS sequence"/>
</dbReference>
<comment type="caution">
    <text evidence="1">The sequence shown here is derived from an EMBL/GenBank/DDBJ whole genome shotgun (WGS) entry which is preliminary data.</text>
</comment>
<dbReference type="Proteomes" id="UP000282087">
    <property type="component" value="Unassembled WGS sequence"/>
</dbReference>
<protein>
    <submittedName>
        <fullName evidence="1">Uncharacterized protein</fullName>
    </submittedName>
</protein>
<dbReference type="VEuPathDB" id="FungiDB:DD237_007314"/>
<dbReference type="EMBL" id="QKXF01000631">
    <property type="protein sequence ID" value="RQM10353.1"/>
    <property type="molecule type" value="Genomic_DNA"/>
</dbReference>
<name>A0A3M6VQS0_9STRA</name>
<dbReference type="EMBL" id="QLLG01000074">
    <property type="protein sequence ID" value="RMX68381.1"/>
    <property type="molecule type" value="Genomic_DNA"/>
</dbReference>
<evidence type="ECO:0000313" key="1">
    <source>
        <dbReference type="EMBL" id="RMX68381.1"/>
    </source>
</evidence>
<accession>A0A3M6VQS0</accession>
<reference evidence="3 4" key="1">
    <citation type="submission" date="2018-06" db="EMBL/GenBank/DDBJ databases">
        <title>Comparative genomics of downy mildews reveals potential adaptations to biotrophy.</title>
        <authorList>
            <person name="Fletcher K."/>
            <person name="Klosterman S.J."/>
            <person name="Derevnina L."/>
            <person name="Martin F."/>
            <person name="Koike S."/>
            <person name="Reyes Chin-Wo S."/>
            <person name="Mou B."/>
            <person name="Michelmore R."/>
        </authorList>
    </citation>
    <scope>NUCLEOTIDE SEQUENCE [LARGE SCALE GENOMIC DNA]</scope>
    <source>
        <strain evidence="2 4">R13</strain>
        <strain evidence="1 3">R14</strain>
    </source>
</reference>
<dbReference type="AlphaFoldDB" id="A0A3M6VQS0"/>
<proteinExistence type="predicted"/>
<gene>
    <name evidence="2" type="ORF">DD237_007314</name>
    <name evidence="1" type="ORF">DD238_007372</name>
</gene>
<dbReference type="STRING" id="542832.A0A3M6VQS0"/>
<sequence length="85" mass="9669">MALCCVYEWTSSTLAPSIRKESLNLALAFAAEQDVAIEVIAIETAFIYTQSQEIKYMDESNKLMDERQEVRVMQALYGTNQVARE</sequence>
<evidence type="ECO:0000313" key="4">
    <source>
        <dbReference type="Proteomes" id="UP000286097"/>
    </source>
</evidence>
<organism evidence="1 3">
    <name type="scientific">Peronospora effusa</name>
    <dbReference type="NCBI Taxonomy" id="542832"/>
    <lineage>
        <taxon>Eukaryota</taxon>
        <taxon>Sar</taxon>
        <taxon>Stramenopiles</taxon>
        <taxon>Oomycota</taxon>
        <taxon>Peronosporomycetes</taxon>
        <taxon>Peronosporales</taxon>
        <taxon>Peronosporaceae</taxon>
        <taxon>Peronospora</taxon>
    </lineage>
</organism>